<evidence type="ECO:0000313" key="2">
    <source>
        <dbReference type="EMBL" id="CAH1988828.1"/>
    </source>
</evidence>
<dbReference type="Proteomes" id="UP001152888">
    <property type="component" value="Unassembled WGS sequence"/>
</dbReference>
<dbReference type="PANTHER" id="PTHR35617">
    <property type="entry name" value="PHAGE_INTEGRASE DOMAIN-CONTAINING PROTEIN"/>
    <property type="match status" value="1"/>
</dbReference>
<protein>
    <submittedName>
        <fullName evidence="2">Uncharacterized protein</fullName>
    </submittedName>
</protein>
<proteinExistence type="predicted"/>
<feature type="region of interest" description="Disordered" evidence="1">
    <location>
        <begin position="1"/>
        <end position="24"/>
    </location>
</feature>
<keyword evidence="3" id="KW-1185">Reference proteome</keyword>
<comment type="caution">
    <text evidence="2">The sequence shown here is derived from an EMBL/GenBank/DDBJ whole genome shotgun (WGS) entry which is preliminary data.</text>
</comment>
<reference evidence="2" key="1">
    <citation type="submission" date="2022-03" db="EMBL/GenBank/DDBJ databases">
        <authorList>
            <person name="Sayadi A."/>
        </authorList>
    </citation>
    <scope>NUCLEOTIDE SEQUENCE</scope>
</reference>
<name>A0A9P0L9D7_ACAOB</name>
<sequence>MKLSLKGEKSKYQQPQDPIKTSRIGKPQPTLHIPVFQQNPFLCVATILKEYIDRTASLREPDNDFLFVTYKKPHTRASKDTLSRWRQHVLGLVNNV</sequence>
<feature type="compositionally biased region" description="Basic and acidic residues" evidence="1">
    <location>
        <begin position="1"/>
        <end position="11"/>
    </location>
</feature>
<organism evidence="2 3">
    <name type="scientific">Acanthoscelides obtectus</name>
    <name type="common">Bean weevil</name>
    <name type="synonym">Bruchus obtectus</name>
    <dbReference type="NCBI Taxonomy" id="200917"/>
    <lineage>
        <taxon>Eukaryota</taxon>
        <taxon>Metazoa</taxon>
        <taxon>Ecdysozoa</taxon>
        <taxon>Arthropoda</taxon>
        <taxon>Hexapoda</taxon>
        <taxon>Insecta</taxon>
        <taxon>Pterygota</taxon>
        <taxon>Neoptera</taxon>
        <taxon>Endopterygota</taxon>
        <taxon>Coleoptera</taxon>
        <taxon>Polyphaga</taxon>
        <taxon>Cucujiformia</taxon>
        <taxon>Chrysomeloidea</taxon>
        <taxon>Chrysomelidae</taxon>
        <taxon>Bruchinae</taxon>
        <taxon>Bruchini</taxon>
        <taxon>Acanthoscelides</taxon>
    </lineage>
</organism>
<dbReference type="EMBL" id="CAKOFQ010007051">
    <property type="protein sequence ID" value="CAH1988828.1"/>
    <property type="molecule type" value="Genomic_DNA"/>
</dbReference>
<evidence type="ECO:0000313" key="3">
    <source>
        <dbReference type="Proteomes" id="UP001152888"/>
    </source>
</evidence>
<dbReference type="PANTHER" id="PTHR35617:SF3">
    <property type="entry name" value="CORE-BINDING (CB) DOMAIN-CONTAINING PROTEIN"/>
    <property type="match status" value="1"/>
</dbReference>
<dbReference type="AlphaFoldDB" id="A0A9P0L9D7"/>
<gene>
    <name evidence="2" type="ORF">ACAOBT_LOCUS18684</name>
</gene>
<dbReference type="OrthoDB" id="6769862at2759"/>
<accession>A0A9P0L9D7</accession>
<evidence type="ECO:0000256" key="1">
    <source>
        <dbReference type="SAM" id="MobiDB-lite"/>
    </source>
</evidence>